<dbReference type="GO" id="GO:0043657">
    <property type="term" value="C:host cell"/>
    <property type="evidence" value="ECO:0007669"/>
    <property type="project" value="UniProtKB-SubCell"/>
</dbReference>
<evidence type="ECO:0000259" key="5">
    <source>
        <dbReference type="Pfam" id="PF20147"/>
    </source>
</evidence>
<keyword evidence="7" id="KW-1185">Reference proteome</keyword>
<evidence type="ECO:0000256" key="1">
    <source>
        <dbReference type="ARBA" id="ARBA00004340"/>
    </source>
</evidence>
<protein>
    <submittedName>
        <fullName evidence="6">11230_t:CDS:1</fullName>
    </submittedName>
</protein>
<accession>A0A9N9DXI9</accession>
<sequence length="185" mass="21151">MSIKIKTENTKLKNDKEVETENIKLKQDLDEFKKELELEKADNGKFSIGSIALAGETFSFPIVLGERIIVKNNIIPFDQFNVGLLKRLILEERDDISSFKMHLWKVGTDETDENIEKLKNTEIDIKNEFGGDKLNDSKLVQNVFSVTPPEERIHIIVQPLSTTGQVRINIQSCNLDYLPRQDGYG</sequence>
<evidence type="ECO:0000256" key="4">
    <source>
        <dbReference type="SAM" id="Coils"/>
    </source>
</evidence>
<evidence type="ECO:0000313" key="7">
    <source>
        <dbReference type="Proteomes" id="UP000789508"/>
    </source>
</evidence>
<comment type="caution">
    <text evidence="6">The sequence shown here is derived from an EMBL/GenBank/DDBJ whole genome shotgun (WGS) entry which is preliminary data.</text>
</comment>
<dbReference type="InterPro" id="IPR045379">
    <property type="entry name" value="Crinkler_N"/>
</dbReference>
<feature type="coiled-coil region" evidence="4">
    <location>
        <begin position="15"/>
        <end position="42"/>
    </location>
</feature>
<feature type="non-terminal residue" evidence="6">
    <location>
        <position position="1"/>
    </location>
</feature>
<dbReference type="Proteomes" id="UP000789508">
    <property type="component" value="Unassembled WGS sequence"/>
</dbReference>
<organism evidence="6 7">
    <name type="scientific">Ambispora leptoticha</name>
    <dbReference type="NCBI Taxonomy" id="144679"/>
    <lineage>
        <taxon>Eukaryota</taxon>
        <taxon>Fungi</taxon>
        <taxon>Fungi incertae sedis</taxon>
        <taxon>Mucoromycota</taxon>
        <taxon>Glomeromycotina</taxon>
        <taxon>Glomeromycetes</taxon>
        <taxon>Archaeosporales</taxon>
        <taxon>Ambisporaceae</taxon>
        <taxon>Ambispora</taxon>
    </lineage>
</organism>
<gene>
    <name evidence="6" type="ORF">ALEPTO_LOCUS10034</name>
</gene>
<dbReference type="AlphaFoldDB" id="A0A9N9DXI9"/>
<name>A0A9N9DXI9_9GLOM</name>
<dbReference type="GO" id="GO:0005576">
    <property type="term" value="C:extracellular region"/>
    <property type="evidence" value="ECO:0007669"/>
    <property type="project" value="UniProtKB-SubCell"/>
</dbReference>
<keyword evidence="3" id="KW-0964">Secreted</keyword>
<reference evidence="6" key="1">
    <citation type="submission" date="2021-06" db="EMBL/GenBank/DDBJ databases">
        <authorList>
            <person name="Kallberg Y."/>
            <person name="Tangrot J."/>
            <person name="Rosling A."/>
        </authorList>
    </citation>
    <scope>NUCLEOTIDE SEQUENCE</scope>
    <source>
        <strain evidence="6">FL130A</strain>
    </source>
</reference>
<proteinExistence type="predicted"/>
<dbReference type="Pfam" id="PF20147">
    <property type="entry name" value="Crinkler"/>
    <property type="match status" value="1"/>
</dbReference>
<keyword evidence="4" id="KW-0175">Coiled coil</keyword>
<dbReference type="EMBL" id="CAJVPS010009615">
    <property type="protein sequence ID" value="CAG8651735.1"/>
    <property type="molecule type" value="Genomic_DNA"/>
</dbReference>
<comment type="subcellular location">
    <subcellularLocation>
        <location evidence="1">Host cell</location>
    </subcellularLocation>
    <subcellularLocation>
        <location evidence="2">Secreted</location>
    </subcellularLocation>
</comment>
<evidence type="ECO:0000256" key="2">
    <source>
        <dbReference type="ARBA" id="ARBA00004613"/>
    </source>
</evidence>
<evidence type="ECO:0000256" key="3">
    <source>
        <dbReference type="ARBA" id="ARBA00022525"/>
    </source>
</evidence>
<feature type="domain" description="Crinkler effector protein N-terminal" evidence="5">
    <location>
        <begin position="81"/>
        <end position="158"/>
    </location>
</feature>
<evidence type="ECO:0000313" key="6">
    <source>
        <dbReference type="EMBL" id="CAG8651735.1"/>
    </source>
</evidence>
<dbReference type="OrthoDB" id="2110003at2759"/>